<dbReference type="RefSeq" id="WP_191312017.1">
    <property type="nucleotide sequence ID" value="NZ_BNCL01000018.1"/>
</dbReference>
<evidence type="ECO:0000313" key="2">
    <source>
        <dbReference type="Proteomes" id="UP000644749"/>
    </source>
</evidence>
<protein>
    <submittedName>
        <fullName evidence="1">Uncharacterized protein</fullName>
    </submittedName>
</protein>
<dbReference type="EMBL" id="JAESHT010000019">
    <property type="protein sequence ID" value="MBL3675256.1"/>
    <property type="molecule type" value="Genomic_DNA"/>
</dbReference>
<keyword evidence="2" id="KW-1185">Reference proteome</keyword>
<organism evidence="1 2">
    <name type="scientific">Paracoccus aerius</name>
    <dbReference type="NCBI Taxonomy" id="1915382"/>
    <lineage>
        <taxon>Bacteria</taxon>
        <taxon>Pseudomonadati</taxon>
        <taxon>Pseudomonadota</taxon>
        <taxon>Alphaproteobacteria</taxon>
        <taxon>Rhodobacterales</taxon>
        <taxon>Paracoccaceae</taxon>
        <taxon>Paracoccus</taxon>
    </lineage>
</organism>
<accession>A0ABS1S940</accession>
<comment type="caution">
    <text evidence="1">The sequence shown here is derived from an EMBL/GenBank/DDBJ whole genome shotgun (WGS) entry which is preliminary data.</text>
</comment>
<proteinExistence type="predicted"/>
<gene>
    <name evidence="1" type="ORF">JL111_17410</name>
</gene>
<evidence type="ECO:0000313" key="1">
    <source>
        <dbReference type="EMBL" id="MBL3675256.1"/>
    </source>
</evidence>
<reference evidence="1 2" key="1">
    <citation type="submission" date="2021-01" db="EMBL/GenBank/DDBJ databases">
        <title>011410 draft genome.</title>
        <authorList>
            <person name="Lang L."/>
        </authorList>
    </citation>
    <scope>NUCLEOTIDE SEQUENCE [LARGE SCALE GENOMIC DNA]</scope>
    <source>
        <strain evidence="1 2">KCTC 42845</strain>
    </source>
</reference>
<sequence>MTNETAFRTCLGLNLQASAQTQDGKTPCRSARRIQAFLKALESESDILREQARSIADALGMATGAEAMIALLDIAGLSAEEARALVAETAEAVCDRMLA</sequence>
<name>A0ABS1S940_9RHOB</name>
<dbReference type="Proteomes" id="UP000644749">
    <property type="component" value="Unassembled WGS sequence"/>
</dbReference>